<protein>
    <submittedName>
        <fullName evidence="1">DUF2237 domain-containing protein</fullName>
    </submittedName>
</protein>
<organism evidence="1 2">
    <name type="scientific">Aquimarina addita</name>
    <dbReference type="NCBI Taxonomy" id="870485"/>
    <lineage>
        <taxon>Bacteria</taxon>
        <taxon>Pseudomonadati</taxon>
        <taxon>Bacteroidota</taxon>
        <taxon>Flavobacteriia</taxon>
        <taxon>Flavobacteriales</taxon>
        <taxon>Flavobacteriaceae</taxon>
        <taxon>Aquimarina</taxon>
    </lineage>
</organism>
<dbReference type="EMBL" id="BAABCW010000014">
    <property type="protein sequence ID" value="GAA3515083.1"/>
    <property type="molecule type" value="Genomic_DNA"/>
</dbReference>
<dbReference type="Pfam" id="PF09996">
    <property type="entry name" value="DUF2237"/>
    <property type="match status" value="1"/>
</dbReference>
<dbReference type="InterPro" id="IPR018714">
    <property type="entry name" value="DUF2237"/>
</dbReference>
<evidence type="ECO:0000313" key="1">
    <source>
        <dbReference type="EMBL" id="GAA3515083.1"/>
    </source>
</evidence>
<dbReference type="Gene3D" id="3.30.56.110">
    <property type="entry name" value="Protein of unknown function DUF2237"/>
    <property type="match status" value="1"/>
</dbReference>
<evidence type="ECO:0000313" key="2">
    <source>
        <dbReference type="Proteomes" id="UP001500459"/>
    </source>
</evidence>
<dbReference type="Proteomes" id="UP001500459">
    <property type="component" value="Unassembled WGS sequence"/>
</dbReference>
<dbReference type="PROSITE" id="PS51257">
    <property type="entry name" value="PROKAR_LIPOPROTEIN"/>
    <property type="match status" value="1"/>
</dbReference>
<sequence length="124" mass="14099">MTNKKELNVLGTVLQSCCEDPKTGYFRDGFCRTIQEDTGTHIVCSIMTQEFLDYTKSRGNDLSTPIPYWNFPGLTVGSTWCLCINRWLEAERAGKAPNVILKATHQKALEYISLEMLQKYEVAI</sequence>
<comment type="caution">
    <text evidence="1">The sequence shown here is derived from an EMBL/GenBank/DDBJ whole genome shotgun (WGS) entry which is preliminary data.</text>
</comment>
<gene>
    <name evidence="1" type="ORF">GCM10022393_31300</name>
</gene>
<dbReference type="RefSeq" id="WP_344929039.1">
    <property type="nucleotide sequence ID" value="NZ_BAABCW010000014.1"/>
</dbReference>
<reference evidence="2" key="1">
    <citation type="journal article" date="2019" name="Int. J. Syst. Evol. Microbiol.">
        <title>The Global Catalogue of Microorganisms (GCM) 10K type strain sequencing project: providing services to taxonomists for standard genome sequencing and annotation.</title>
        <authorList>
            <consortium name="The Broad Institute Genomics Platform"/>
            <consortium name="The Broad Institute Genome Sequencing Center for Infectious Disease"/>
            <person name="Wu L."/>
            <person name="Ma J."/>
        </authorList>
    </citation>
    <scope>NUCLEOTIDE SEQUENCE [LARGE SCALE GENOMIC DNA]</scope>
    <source>
        <strain evidence="2">JCM 17106</strain>
    </source>
</reference>
<name>A0ABP6UST1_9FLAO</name>
<dbReference type="PANTHER" id="PTHR37466">
    <property type="entry name" value="SLR1628 PROTEIN"/>
    <property type="match status" value="1"/>
</dbReference>
<keyword evidence="2" id="KW-1185">Reference proteome</keyword>
<dbReference type="PANTHER" id="PTHR37466:SF1">
    <property type="entry name" value="SLR1628 PROTEIN"/>
    <property type="match status" value="1"/>
</dbReference>
<accession>A0ABP6UST1</accession>
<proteinExistence type="predicted"/>